<dbReference type="EMBL" id="AWGJ01000007">
    <property type="protein sequence ID" value="ODN77580.1"/>
    <property type="molecule type" value="Genomic_DNA"/>
</dbReference>
<accession>A0A1E3HMK9</accession>
<evidence type="ECO:0000256" key="1">
    <source>
        <dbReference type="SAM" id="SignalP"/>
    </source>
</evidence>
<feature type="signal peptide" evidence="1">
    <location>
        <begin position="1"/>
        <end position="20"/>
    </location>
</feature>
<protein>
    <submittedName>
        <fullName evidence="2">Uncharacterized protein</fullName>
    </submittedName>
</protein>
<evidence type="ECO:0000313" key="3">
    <source>
        <dbReference type="Proteomes" id="UP000094065"/>
    </source>
</evidence>
<dbReference type="AlphaFoldDB" id="A0A1E3HMK9"/>
<dbReference type="GeneID" id="30156057"/>
<sequence length="145" mass="15037">MLFPIPTSLVIALFSLVARADIDITGPLPFGTSTDPWKARQVPETTIPVPPSFSPRGFPSARDVDAVTSATAESAKKTSSTKTKTVTDNDTETTITSTTVINGQTSVIVTTKSSSRGAVSFNVDHVLVPAAFAVVGLIVGASAVF</sequence>
<comment type="caution">
    <text evidence="2">The sequence shown here is derived from an EMBL/GenBank/DDBJ whole genome shotgun (WGS) entry which is preliminary data.</text>
</comment>
<dbReference type="RefSeq" id="XP_018992816.1">
    <property type="nucleotide sequence ID" value="XM_019138873.1"/>
</dbReference>
<keyword evidence="1" id="KW-0732">Signal</keyword>
<dbReference type="Proteomes" id="UP000094065">
    <property type="component" value="Unassembled WGS sequence"/>
</dbReference>
<gene>
    <name evidence="2" type="ORF">L202_04748</name>
</gene>
<keyword evidence="3" id="KW-1185">Reference proteome</keyword>
<proteinExistence type="predicted"/>
<organism evidence="2 3">
    <name type="scientific">Cryptococcus amylolentus CBS 6039</name>
    <dbReference type="NCBI Taxonomy" id="1295533"/>
    <lineage>
        <taxon>Eukaryota</taxon>
        <taxon>Fungi</taxon>
        <taxon>Dikarya</taxon>
        <taxon>Basidiomycota</taxon>
        <taxon>Agaricomycotina</taxon>
        <taxon>Tremellomycetes</taxon>
        <taxon>Tremellales</taxon>
        <taxon>Cryptococcaceae</taxon>
        <taxon>Cryptococcus</taxon>
    </lineage>
</organism>
<name>A0A1E3HMK9_9TREE</name>
<feature type="chain" id="PRO_5009129235" evidence="1">
    <location>
        <begin position="21"/>
        <end position="145"/>
    </location>
</feature>
<evidence type="ECO:0000313" key="2">
    <source>
        <dbReference type="EMBL" id="ODN77580.1"/>
    </source>
</evidence>
<reference evidence="2 3" key="1">
    <citation type="submission" date="2016-06" db="EMBL/GenBank/DDBJ databases">
        <title>Evolution of pathogenesis and genome organization in the Tremellales.</title>
        <authorList>
            <person name="Cuomo C."/>
            <person name="Litvintseva A."/>
            <person name="Heitman J."/>
            <person name="Chen Y."/>
            <person name="Sun S."/>
            <person name="Springer D."/>
            <person name="Dromer F."/>
            <person name="Young S."/>
            <person name="Zeng Q."/>
            <person name="Chapman S."/>
            <person name="Gujja S."/>
            <person name="Saif S."/>
            <person name="Birren B."/>
        </authorList>
    </citation>
    <scope>NUCLEOTIDE SEQUENCE [LARGE SCALE GENOMIC DNA]</scope>
    <source>
        <strain evidence="2 3">CBS 6039</strain>
    </source>
</reference>